<protein>
    <submittedName>
        <fullName evidence="1">Uncharacterized protein</fullName>
    </submittedName>
</protein>
<evidence type="ECO:0000313" key="2">
    <source>
        <dbReference type="Proteomes" id="UP000604481"/>
    </source>
</evidence>
<sequence length="85" mass="9690">MIPLLEYRPFDWWVSNLTGKKYDDALQFVVDELEALPPDVENMIWGGYFPKAPTKLLAFPILGAEGIFEVIDLDGHYPEKGCETD</sequence>
<proteinExistence type="predicted"/>
<evidence type="ECO:0000313" key="1">
    <source>
        <dbReference type="EMBL" id="MBE9611039.1"/>
    </source>
</evidence>
<comment type="caution">
    <text evidence="1">The sequence shown here is derived from an EMBL/GenBank/DDBJ whole genome shotgun (WGS) entry which is preliminary data.</text>
</comment>
<keyword evidence="2" id="KW-1185">Reference proteome</keyword>
<dbReference type="RefSeq" id="WP_194117556.1">
    <property type="nucleotide sequence ID" value="NZ_JADFUA010000020.1"/>
</dbReference>
<gene>
    <name evidence="1" type="ORF">INR99_17105</name>
</gene>
<reference evidence="1 2" key="1">
    <citation type="submission" date="2020-10" db="EMBL/GenBank/DDBJ databases">
        <title>The genome sequence of Chitinilyticum litopenaei 4Y14.</title>
        <authorList>
            <person name="Liu Y."/>
        </authorList>
    </citation>
    <scope>NUCLEOTIDE SEQUENCE [LARGE SCALE GENOMIC DNA]</scope>
    <source>
        <strain evidence="1 2">4Y14</strain>
    </source>
</reference>
<dbReference type="Proteomes" id="UP000604481">
    <property type="component" value="Unassembled WGS sequence"/>
</dbReference>
<dbReference type="AlphaFoldDB" id="A0A8J7FS92"/>
<organism evidence="1 2">
    <name type="scientific">Chitinilyticum piscinae</name>
    <dbReference type="NCBI Taxonomy" id="2866724"/>
    <lineage>
        <taxon>Bacteria</taxon>
        <taxon>Pseudomonadati</taxon>
        <taxon>Pseudomonadota</taxon>
        <taxon>Betaproteobacteria</taxon>
        <taxon>Neisseriales</taxon>
        <taxon>Chitinibacteraceae</taxon>
        <taxon>Chitinilyticum</taxon>
    </lineage>
</organism>
<dbReference type="EMBL" id="JADFUA010000020">
    <property type="protein sequence ID" value="MBE9611039.1"/>
    <property type="molecule type" value="Genomic_DNA"/>
</dbReference>
<accession>A0A8J7FS92</accession>
<name>A0A8J7FS92_9NEIS</name>